<gene>
    <name evidence="1" type="ORF">TH5_13445</name>
</gene>
<organism evidence="1 2">
    <name type="scientific">Thalassospira xianhensis MCCC 1A02616</name>
    <dbReference type="NCBI Taxonomy" id="1177929"/>
    <lineage>
        <taxon>Bacteria</taxon>
        <taxon>Pseudomonadati</taxon>
        <taxon>Pseudomonadota</taxon>
        <taxon>Alphaproteobacteria</taxon>
        <taxon>Rhodospirillales</taxon>
        <taxon>Thalassospiraceae</taxon>
        <taxon>Thalassospira</taxon>
    </lineage>
</organism>
<dbReference type="Proteomes" id="UP000252419">
    <property type="component" value="Unassembled WGS sequence"/>
</dbReference>
<name>A0A367UBE3_9PROT</name>
<accession>A0A367UBE3</accession>
<proteinExistence type="predicted"/>
<dbReference type="EMBL" id="JPWA01000014">
    <property type="protein sequence ID" value="RCK05635.1"/>
    <property type="molecule type" value="Genomic_DNA"/>
</dbReference>
<dbReference type="AlphaFoldDB" id="A0A367UBE3"/>
<evidence type="ECO:0000313" key="2">
    <source>
        <dbReference type="Proteomes" id="UP000252419"/>
    </source>
</evidence>
<protein>
    <submittedName>
        <fullName evidence="1">Uncharacterized protein</fullName>
    </submittedName>
</protein>
<reference evidence="1 2" key="1">
    <citation type="submission" date="2014-07" db="EMBL/GenBank/DDBJ databases">
        <title>Draft genome sequence of Thalassospira xianhensis P-4 (MCCC 1A02616).</title>
        <authorList>
            <person name="Lai Q."/>
            <person name="Shao Z."/>
        </authorList>
    </citation>
    <scope>NUCLEOTIDE SEQUENCE [LARGE SCALE GENOMIC DNA]</scope>
    <source>
        <strain evidence="1 2">MCCC 1A02616</strain>
    </source>
</reference>
<sequence length="132" mass="14377">MAAFKTMAENNIAVAQTRKATDRGLKEFVNNFPEIDQNQNSSCFFEAIVTVGIPFYGNAPASYGKHYYEIWLSLDSSTELMEICAGANTIVAGVPGLEGEAINHGIKTPDGYKSGYANTLRHLPICAVQRVD</sequence>
<keyword evidence="2" id="KW-1185">Reference proteome</keyword>
<comment type="caution">
    <text evidence="1">The sequence shown here is derived from an EMBL/GenBank/DDBJ whole genome shotgun (WGS) entry which is preliminary data.</text>
</comment>
<evidence type="ECO:0000313" key="1">
    <source>
        <dbReference type="EMBL" id="RCK05635.1"/>
    </source>
</evidence>